<dbReference type="EMBL" id="CP051677">
    <property type="protein sequence ID" value="QJD80272.1"/>
    <property type="molecule type" value="Genomic_DNA"/>
</dbReference>
<dbReference type="Gene3D" id="3.30.460.10">
    <property type="entry name" value="Beta Polymerase, domain 2"/>
    <property type="match status" value="1"/>
</dbReference>
<accession>A0A7L5DRN5</accession>
<dbReference type="Pfam" id="PF01909">
    <property type="entry name" value="NTP_transf_2"/>
    <property type="match status" value="1"/>
</dbReference>
<dbReference type="RefSeq" id="WP_169552231.1">
    <property type="nucleotide sequence ID" value="NZ_CP051677.1"/>
</dbReference>
<dbReference type="PANTHER" id="PTHR33933">
    <property type="entry name" value="NUCLEOTIDYLTRANSFERASE"/>
    <property type="match status" value="1"/>
</dbReference>
<dbReference type="Proteomes" id="UP000501128">
    <property type="component" value="Chromosome"/>
</dbReference>
<dbReference type="KEGG" id="srho:HH216_18990"/>
<feature type="domain" description="Polymerase nucleotidyl transferase" evidence="1">
    <location>
        <begin position="21"/>
        <end position="85"/>
    </location>
</feature>
<dbReference type="AlphaFoldDB" id="A0A7L5DRN5"/>
<keyword evidence="2" id="KW-0808">Transferase</keyword>
<dbReference type="SUPFAM" id="SSF81301">
    <property type="entry name" value="Nucleotidyltransferase"/>
    <property type="match status" value="1"/>
</dbReference>
<sequence>MNLTYTPHALTPEQLTALSQELKQALTDLYGPRLDRLVLYGSYARGDYHAESDVDFLVVLRDEPVRAGREVRQMAAVVGPLALKYGVEVSVFPTGSHRYTADETLFLRSATTDGIPL</sequence>
<reference evidence="2 3" key="1">
    <citation type="submission" date="2020-04" db="EMBL/GenBank/DDBJ databases">
        <title>Genome sequencing of novel species.</title>
        <authorList>
            <person name="Heo J."/>
            <person name="Kim S.-J."/>
            <person name="Kim J.-S."/>
            <person name="Hong S.-B."/>
            <person name="Kwon S.-W."/>
        </authorList>
    </citation>
    <scope>NUCLEOTIDE SEQUENCE [LARGE SCALE GENOMIC DNA]</scope>
    <source>
        <strain evidence="2 3">CJU-R4</strain>
    </source>
</reference>
<keyword evidence="3" id="KW-1185">Reference proteome</keyword>
<protein>
    <submittedName>
        <fullName evidence="2">Nucleotidyltransferase domain-containing protein</fullName>
    </submittedName>
</protein>
<evidence type="ECO:0000313" key="2">
    <source>
        <dbReference type="EMBL" id="QJD80272.1"/>
    </source>
</evidence>
<dbReference type="InterPro" id="IPR043519">
    <property type="entry name" value="NT_sf"/>
</dbReference>
<dbReference type="GO" id="GO:0016779">
    <property type="term" value="F:nucleotidyltransferase activity"/>
    <property type="evidence" value="ECO:0007669"/>
    <property type="project" value="InterPro"/>
</dbReference>
<evidence type="ECO:0000259" key="1">
    <source>
        <dbReference type="Pfam" id="PF01909"/>
    </source>
</evidence>
<organism evidence="2 3">
    <name type="scientific">Spirosoma rhododendri</name>
    <dbReference type="NCBI Taxonomy" id="2728024"/>
    <lineage>
        <taxon>Bacteria</taxon>
        <taxon>Pseudomonadati</taxon>
        <taxon>Bacteroidota</taxon>
        <taxon>Cytophagia</taxon>
        <taxon>Cytophagales</taxon>
        <taxon>Cytophagaceae</taxon>
        <taxon>Spirosoma</taxon>
    </lineage>
</organism>
<name>A0A7L5DRN5_9BACT</name>
<dbReference type="InterPro" id="IPR052548">
    <property type="entry name" value="Type_VII_TA_antitoxin"/>
</dbReference>
<proteinExistence type="predicted"/>
<dbReference type="CDD" id="cd05403">
    <property type="entry name" value="NT_KNTase_like"/>
    <property type="match status" value="1"/>
</dbReference>
<dbReference type="PANTHER" id="PTHR33933:SF1">
    <property type="entry name" value="PROTEIN ADENYLYLTRANSFERASE MNTA-RELATED"/>
    <property type="match status" value="1"/>
</dbReference>
<evidence type="ECO:0000313" key="3">
    <source>
        <dbReference type="Proteomes" id="UP000501128"/>
    </source>
</evidence>
<gene>
    <name evidence="2" type="ORF">HH216_18990</name>
</gene>
<dbReference type="InterPro" id="IPR002934">
    <property type="entry name" value="Polymerase_NTP_transf_dom"/>
</dbReference>